<keyword evidence="8" id="KW-1185">Reference proteome</keyword>
<evidence type="ECO:0000256" key="3">
    <source>
        <dbReference type="ARBA" id="ARBA00022777"/>
    </source>
</evidence>
<feature type="region of interest" description="Disordered" evidence="5">
    <location>
        <begin position="42"/>
        <end position="63"/>
    </location>
</feature>
<dbReference type="Gene3D" id="1.10.510.10">
    <property type="entry name" value="Transferase(Phosphotransferase) domain 1"/>
    <property type="match status" value="1"/>
</dbReference>
<evidence type="ECO:0000313" key="7">
    <source>
        <dbReference type="EMBL" id="KAK8849994.1"/>
    </source>
</evidence>
<evidence type="ECO:0000313" key="8">
    <source>
        <dbReference type="Proteomes" id="UP001470230"/>
    </source>
</evidence>
<dbReference type="InterPro" id="IPR011009">
    <property type="entry name" value="Kinase-like_dom_sf"/>
</dbReference>
<dbReference type="PROSITE" id="PS50011">
    <property type="entry name" value="PROTEIN_KINASE_DOM"/>
    <property type="match status" value="1"/>
</dbReference>
<evidence type="ECO:0000256" key="1">
    <source>
        <dbReference type="ARBA" id="ARBA00022679"/>
    </source>
</evidence>
<keyword evidence="1" id="KW-0808">Transferase</keyword>
<dbReference type="EMBL" id="JAPFFF010000025">
    <property type="protein sequence ID" value="KAK8849994.1"/>
    <property type="molecule type" value="Genomic_DNA"/>
</dbReference>
<comment type="caution">
    <text evidence="7">The sequence shown here is derived from an EMBL/GenBank/DDBJ whole genome shotgun (WGS) entry which is preliminary data.</text>
</comment>
<dbReference type="PANTHER" id="PTHR44329">
    <property type="entry name" value="SERINE/THREONINE-PROTEIN KINASE TNNI3K-RELATED"/>
    <property type="match status" value="1"/>
</dbReference>
<proteinExistence type="predicted"/>
<dbReference type="InterPro" id="IPR051681">
    <property type="entry name" value="Ser/Thr_Kinases-Pseudokinases"/>
</dbReference>
<evidence type="ECO:0000256" key="2">
    <source>
        <dbReference type="ARBA" id="ARBA00022741"/>
    </source>
</evidence>
<dbReference type="SUPFAM" id="SSF56112">
    <property type="entry name" value="Protein kinase-like (PK-like)"/>
    <property type="match status" value="1"/>
</dbReference>
<keyword evidence="3" id="KW-0418">Kinase</keyword>
<organism evidence="7 8">
    <name type="scientific">Tritrichomonas musculus</name>
    <dbReference type="NCBI Taxonomy" id="1915356"/>
    <lineage>
        <taxon>Eukaryota</taxon>
        <taxon>Metamonada</taxon>
        <taxon>Parabasalia</taxon>
        <taxon>Tritrichomonadida</taxon>
        <taxon>Tritrichomonadidae</taxon>
        <taxon>Tritrichomonas</taxon>
    </lineage>
</organism>
<reference evidence="7 8" key="1">
    <citation type="submission" date="2024-04" db="EMBL/GenBank/DDBJ databases">
        <title>Tritrichomonas musculus Genome.</title>
        <authorList>
            <person name="Alves-Ferreira E."/>
            <person name="Grigg M."/>
            <person name="Lorenzi H."/>
            <person name="Galac M."/>
        </authorList>
    </citation>
    <scope>NUCLEOTIDE SEQUENCE [LARGE SCALE GENOMIC DNA]</scope>
    <source>
        <strain evidence="7 8">EAF2021</strain>
    </source>
</reference>
<dbReference type="Pfam" id="PF00069">
    <property type="entry name" value="Pkinase"/>
    <property type="match status" value="1"/>
</dbReference>
<dbReference type="PANTHER" id="PTHR44329:SF288">
    <property type="entry name" value="MITOGEN-ACTIVATED PROTEIN KINASE KINASE KINASE 20"/>
    <property type="match status" value="1"/>
</dbReference>
<dbReference type="Proteomes" id="UP001470230">
    <property type="component" value="Unassembled WGS sequence"/>
</dbReference>
<evidence type="ECO:0000256" key="5">
    <source>
        <dbReference type="SAM" id="MobiDB-lite"/>
    </source>
</evidence>
<evidence type="ECO:0000259" key="6">
    <source>
        <dbReference type="PROSITE" id="PS50011"/>
    </source>
</evidence>
<keyword evidence="4" id="KW-0067">ATP-binding</keyword>
<sequence length="79" mass="9164">MHRDLKPSNILLSKNKHVRISDFGLEMSQSKGVGTMRFMAPEIFEEKEDDDEEEDDDKSETRYTNKVDVYSFGSHSFTS</sequence>
<dbReference type="InterPro" id="IPR000719">
    <property type="entry name" value="Prot_kinase_dom"/>
</dbReference>
<accession>A0ABR2HMT3</accession>
<keyword evidence="2" id="KW-0547">Nucleotide-binding</keyword>
<protein>
    <recommendedName>
        <fullName evidence="6">Protein kinase domain-containing protein</fullName>
    </recommendedName>
</protein>
<feature type="domain" description="Protein kinase" evidence="6">
    <location>
        <begin position="1"/>
        <end position="79"/>
    </location>
</feature>
<feature type="compositionally biased region" description="Acidic residues" evidence="5">
    <location>
        <begin position="43"/>
        <end position="58"/>
    </location>
</feature>
<name>A0ABR2HMT3_9EUKA</name>
<evidence type="ECO:0000256" key="4">
    <source>
        <dbReference type="ARBA" id="ARBA00022840"/>
    </source>
</evidence>
<gene>
    <name evidence="7" type="ORF">M9Y10_018588</name>
</gene>